<dbReference type="AlphaFoldDB" id="A0A427YAC2"/>
<feature type="compositionally biased region" description="Low complexity" evidence="1">
    <location>
        <begin position="40"/>
        <end position="53"/>
    </location>
</feature>
<comment type="caution">
    <text evidence="2">The sequence shown here is derived from an EMBL/GenBank/DDBJ whole genome shotgun (WGS) entry which is preliminary data.</text>
</comment>
<feature type="compositionally biased region" description="Pro residues" evidence="1">
    <location>
        <begin position="74"/>
        <end position="84"/>
    </location>
</feature>
<proteinExistence type="predicted"/>
<dbReference type="EMBL" id="RSCE01000001">
    <property type="protein sequence ID" value="RSH87897.1"/>
    <property type="molecule type" value="Genomic_DNA"/>
</dbReference>
<sequence length="999" mass="112088">MLTRIHWRITAPPLRRYSALPQHTPPPQPSQPEEPQDDAPSSSTRPPSSSSSRYTHQHGIGLRRTSVISDAHPDSPPLARPPPTRASEDGIRRRRELRPRDWQQRISLLRRALRNSNFKHVKDRLDLEETLLETEPGLQQVLLQPTALEQHTILNDLVRKGKVDLATTVLLALLADLSYDRPPRFRSQTLATVVGARPPERRYAPRRTFTPIPKHLPLEQPTLEEQQPPPVPKPLNDLHAVVRQLQAIHHPRPSIIYHILIQEALGAVRPDIAADVFVELVEEWIMEGRLAEGAKLEDFYGNHKAGVHGKLGVPVSWPPPKDAAANDTSRSSLLGIWFSGVRTWRLPGEALSLHERLDLWHPRGHAPDQRPRGFPMPIPTSPPSQVPAPSRHLLEPILKSLCLEARECTPLEYATSMRALATLANTIMSRTLPIPSIPTLLKRFSSSSTHPAVYPERMVQLPQKDAWAYAASNQVHNALVSLMFSPPNFRAAAALETKFDQDEALPPPTGAAQYALQALGWQSCMVLVQYALVQIRQPRILTRLFEYMVDMFHWKSPEVLNRILFAARKSDPELAQAVQDKMFGGTLIGNPTKTPQPPAAAAAKTSEAMVETVIYTQPGRSLPGPGSPEEMAYEVSDSTFRRALARLPDVTPNEKSVTALLVDLMNGGHYGQLRHVVTILLPFLRVGKRTSNEEIRRIANLTGAQIGASGRIRSTDLSPEVYTIILQAMLRCENVTFAQRVYDLATWHRKDDFTKARTENLARSRGRVDADDELAAAEADKDEPTNPLDRFFPTDFYTSMLSILAIEACHPGPRIPGWRLPSYISFHPADNSAAAHVMGWEVYKRARVMWRQTASLPNTSAAFQPNEDFFSAAVACFFRGWELDLDGPPAAPDARAMRILINDMRDAGIDVPPDLIRKARGETFDGVRRYFFPRKRVPHSKFQFRQARMSSPAPMFKPDDVEALKTLKYTKHAAYEGNSRGQYAPPRPRSYTGMAEYDQ</sequence>
<evidence type="ECO:0000256" key="1">
    <source>
        <dbReference type="SAM" id="MobiDB-lite"/>
    </source>
</evidence>
<name>A0A427YAC2_9TREE</name>
<feature type="region of interest" description="Disordered" evidence="1">
    <location>
        <begin position="976"/>
        <end position="999"/>
    </location>
</feature>
<protein>
    <submittedName>
        <fullName evidence="2">Uncharacterized protein</fullName>
    </submittedName>
</protein>
<reference evidence="2 3" key="1">
    <citation type="submission" date="2018-11" db="EMBL/GenBank/DDBJ databases">
        <title>Genome sequence of Apiotrichum porosum DSM 27194.</title>
        <authorList>
            <person name="Aliyu H."/>
            <person name="Gorte O."/>
            <person name="Ochsenreither K."/>
        </authorList>
    </citation>
    <scope>NUCLEOTIDE SEQUENCE [LARGE SCALE GENOMIC DNA]</scope>
    <source>
        <strain evidence="2 3">DSM 27194</strain>
    </source>
</reference>
<evidence type="ECO:0000313" key="2">
    <source>
        <dbReference type="EMBL" id="RSH87897.1"/>
    </source>
</evidence>
<dbReference type="GeneID" id="39584958"/>
<accession>A0A427YAC2</accession>
<feature type="region of interest" description="Disordered" evidence="1">
    <location>
        <begin position="10"/>
        <end position="96"/>
    </location>
</feature>
<dbReference type="RefSeq" id="XP_028480105.1">
    <property type="nucleotide sequence ID" value="XM_028616248.1"/>
</dbReference>
<feature type="compositionally biased region" description="Pro residues" evidence="1">
    <location>
        <begin position="23"/>
        <end position="32"/>
    </location>
</feature>
<dbReference type="OrthoDB" id="2554293at2759"/>
<gene>
    <name evidence="2" type="ORF">EHS24_000415</name>
</gene>
<dbReference type="STRING" id="105984.A0A427YAC2"/>
<organism evidence="2 3">
    <name type="scientific">Apiotrichum porosum</name>
    <dbReference type="NCBI Taxonomy" id="105984"/>
    <lineage>
        <taxon>Eukaryota</taxon>
        <taxon>Fungi</taxon>
        <taxon>Dikarya</taxon>
        <taxon>Basidiomycota</taxon>
        <taxon>Agaricomycotina</taxon>
        <taxon>Tremellomycetes</taxon>
        <taxon>Trichosporonales</taxon>
        <taxon>Trichosporonaceae</taxon>
        <taxon>Apiotrichum</taxon>
    </lineage>
</organism>
<evidence type="ECO:0000313" key="3">
    <source>
        <dbReference type="Proteomes" id="UP000279236"/>
    </source>
</evidence>
<keyword evidence="3" id="KW-1185">Reference proteome</keyword>
<dbReference type="Proteomes" id="UP000279236">
    <property type="component" value="Unassembled WGS sequence"/>
</dbReference>